<comment type="caution">
    <text evidence="2">The sequence shown here is derived from an EMBL/GenBank/DDBJ whole genome shotgun (WGS) entry which is preliminary data.</text>
</comment>
<feature type="transmembrane region" description="Helical" evidence="1">
    <location>
        <begin position="149"/>
        <end position="174"/>
    </location>
</feature>
<sequence length="230" mass="25466">MERKTFLFYSDAQLLKLSAIFASIYWYFRKKVEFMRKEETQELAVTAIFTAILLLQTFVPLIGYIHILPGLPAITTVPLTIAVYASLMGPKAGAFFGLFWGITRLIMAYAAPSDLITIMLFQNPFIALIPRMAAGFLPGIISKKKSGMISFFIAGLSASLANTLLVILLTDLFYLQNSTKLISTLGMTNNQPLIIMLLIALGTNGIIEMIFTGVLTPIVLKPLTKLMQKM</sequence>
<keyword evidence="1" id="KW-0472">Membrane</keyword>
<protein>
    <submittedName>
        <fullName evidence="2">Integral membrane protein</fullName>
    </submittedName>
</protein>
<evidence type="ECO:0000313" key="3">
    <source>
        <dbReference type="Proteomes" id="UP000051521"/>
    </source>
</evidence>
<keyword evidence="3" id="KW-1185">Reference proteome</keyword>
<dbReference type="Gene3D" id="1.10.1760.20">
    <property type="match status" value="1"/>
</dbReference>
<dbReference type="Pfam" id="PF12822">
    <property type="entry name" value="ECF_trnsprt"/>
    <property type="match status" value="1"/>
</dbReference>
<dbReference type="EMBL" id="AYZO01000005">
    <property type="protein sequence ID" value="KRN14121.1"/>
    <property type="molecule type" value="Genomic_DNA"/>
</dbReference>
<feature type="transmembrane region" description="Helical" evidence="1">
    <location>
        <begin position="116"/>
        <end position="137"/>
    </location>
</feature>
<dbReference type="InterPro" id="IPR024529">
    <property type="entry name" value="ECF_trnsprt_substrate-spec"/>
</dbReference>
<gene>
    <name evidence="2" type="ORF">FC38_GL001480</name>
</gene>
<name>A0ABR5PWA4_9LACO</name>
<evidence type="ECO:0000313" key="2">
    <source>
        <dbReference type="EMBL" id="KRN14121.1"/>
    </source>
</evidence>
<keyword evidence="1" id="KW-1133">Transmembrane helix</keyword>
<keyword evidence="1" id="KW-0812">Transmembrane</keyword>
<dbReference type="Proteomes" id="UP000051521">
    <property type="component" value="Unassembled WGS sequence"/>
</dbReference>
<evidence type="ECO:0000256" key="1">
    <source>
        <dbReference type="SAM" id="Phobius"/>
    </source>
</evidence>
<feature type="transmembrane region" description="Helical" evidence="1">
    <location>
        <begin position="40"/>
        <end position="58"/>
    </location>
</feature>
<accession>A0ABR5PWA4</accession>
<feature type="transmembrane region" description="Helical" evidence="1">
    <location>
        <begin position="194"/>
        <end position="220"/>
    </location>
</feature>
<organism evidence="2 3">
    <name type="scientific">Lactobacillus gigeriorum DSM 23908 = CRBIP 24.85</name>
    <dbReference type="NCBI Taxonomy" id="1423751"/>
    <lineage>
        <taxon>Bacteria</taxon>
        <taxon>Bacillati</taxon>
        <taxon>Bacillota</taxon>
        <taxon>Bacilli</taxon>
        <taxon>Lactobacillales</taxon>
        <taxon>Lactobacillaceae</taxon>
        <taxon>Lactobacillus</taxon>
    </lineage>
</organism>
<feature type="transmembrane region" description="Helical" evidence="1">
    <location>
        <begin position="6"/>
        <end position="28"/>
    </location>
</feature>
<feature type="transmembrane region" description="Helical" evidence="1">
    <location>
        <begin position="92"/>
        <end position="110"/>
    </location>
</feature>
<proteinExistence type="predicted"/>
<reference evidence="2 3" key="1">
    <citation type="journal article" date="2015" name="Genome Announc.">
        <title>Expanding the biotechnology potential of lactobacilli through comparative genomics of 213 strains and associated genera.</title>
        <authorList>
            <person name="Sun Z."/>
            <person name="Harris H.M."/>
            <person name="McCann A."/>
            <person name="Guo C."/>
            <person name="Argimon S."/>
            <person name="Zhang W."/>
            <person name="Yang X."/>
            <person name="Jeffery I.B."/>
            <person name="Cooney J.C."/>
            <person name="Kagawa T.F."/>
            <person name="Liu W."/>
            <person name="Song Y."/>
            <person name="Salvetti E."/>
            <person name="Wrobel A."/>
            <person name="Rasinkangas P."/>
            <person name="Parkhill J."/>
            <person name="Rea M.C."/>
            <person name="O'Sullivan O."/>
            <person name="Ritari J."/>
            <person name="Douillard F.P."/>
            <person name="Paul Ross R."/>
            <person name="Yang R."/>
            <person name="Briner A.E."/>
            <person name="Felis G.E."/>
            <person name="de Vos W.M."/>
            <person name="Barrangou R."/>
            <person name="Klaenhammer T.R."/>
            <person name="Caufield P.W."/>
            <person name="Cui Y."/>
            <person name="Zhang H."/>
            <person name="O'Toole P.W."/>
        </authorList>
    </citation>
    <scope>NUCLEOTIDE SEQUENCE [LARGE SCALE GENOMIC DNA]</scope>
    <source>
        <strain evidence="2 3">DSM 23908</strain>
    </source>
</reference>